<organism evidence="1 2">
    <name type="scientific">Gracilibacillus boraciitolerans JCM 21714</name>
    <dbReference type="NCBI Taxonomy" id="1298598"/>
    <lineage>
        <taxon>Bacteria</taxon>
        <taxon>Bacillati</taxon>
        <taxon>Bacillota</taxon>
        <taxon>Bacilli</taxon>
        <taxon>Bacillales</taxon>
        <taxon>Bacillaceae</taxon>
        <taxon>Gracilibacillus</taxon>
    </lineage>
</organism>
<keyword evidence="2" id="KW-1185">Reference proteome</keyword>
<dbReference type="STRING" id="1298598.JCM21714_1028"/>
<dbReference type="Gene3D" id="1.10.287.950">
    <property type="entry name" value="Methyl-accepting chemotaxis protein"/>
    <property type="match status" value="1"/>
</dbReference>
<reference evidence="1 2" key="1">
    <citation type="journal article" date="2014" name="Genome Announc.">
        <title>Draft Genome Sequence of the Boron-Tolerant and Moderately Halotolerant Bacterium Gracilibacillus boraciitolerans JCM 21714T.</title>
        <authorList>
            <person name="Ahmed I."/>
            <person name="Oshima K."/>
            <person name="Suda W."/>
            <person name="Kitamura K."/>
            <person name="Iida T."/>
            <person name="Ohmori Y."/>
            <person name="Fujiwara T."/>
            <person name="Hattori M."/>
            <person name="Ohkuma M."/>
        </authorList>
    </citation>
    <scope>NUCLEOTIDE SEQUENCE [LARGE SCALE GENOMIC DNA]</scope>
    <source>
        <strain evidence="1 2">JCM 21714</strain>
    </source>
</reference>
<name>W4VF75_9BACI</name>
<dbReference type="AlphaFoldDB" id="W4VF75"/>
<evidence type="ECO:0000313" key="1">
    <source>
        <dbReference type="EMBL" id="GAE92050.1"/>
    </source>
</evidence>
<sequence length="106" mass="11553">MKTGTEQIASTMEELASGTETQATHAGDVAAKMSDFSQKVREANENGEMIKGASHNVLGMTENGREMMTTSVAQMGESKCNRKRCSRKSSWIGWANKRSYQISSGN</sequence>
<gene>
    <name evidence="1" type="ORF">JCM21714_1028</name>
</gene>
<accession>W4VF75</accession>
<dbReference type="EMBL" id="BAVS01000002">
    <property type="protein sequence ID" value="GAE92050.1"/>
    <property type="molecule type" value="Genomic_DNA"/>
</dbReference>
<dbReference type="SUPFAM" id="SSF58104">
    <property type="entry name" value="Methyl-accepting chemotaxis protein (MCP) signaling domain"/>
    <property type="match status" value="1"/>
</dbReference>
<evidence type="ECO:0000313" key="2">
    <source>
        <dbReference type="Proteomes" id="UP000019102"/>
    </source>
</evidence>
<proteinExistence type="predicted"/>
<dbReference type="Proteomes" id="UP000019102">
    <property type="component" value="Unassembled WGS sequence"/>
</dbReference>
<protein>
    <submittedName>
        <fullName evidence="1">Methyl-accepting chemotaxis protein</fullName>
    </submittedName>
</protein>
<comment type="caution">
    <text evidence="1">The sequence shown here is derived from an EMBL/GenBank/DDBJ whole genome shotgun (WGS) entry which is preliminary data.</text>
</comment>
<dbReference type="eggNOG" id="COG0840">
    <property type="taxonomic scope" value="Bacteria"/>
</dbReference>